<organism evidence="4 5">
    <name type="scientific">Trichonephila clavata</name>
    <name type="common">Joro spider</name>
    <name type="synonym">Nephila clavata</name>
    <dbReference type="NCBI Taxonomy" id="2740835"/>
    <lineage>
        <taxon>Eukaryota</taxon>
        <taxon>Metazoa</taxon>
        <taxon>Ecdysozoa</taxon>
        <taxon>Arthropoda</taxon>
        <taxon>Chelicerata</taxon>
        <taxon>Arachnida</taxon>
        <taxon>Araneae</taxon>
        <taxon>Araneomorphae</taxon>
        <taxon>Entelegynae</taxon>
        <taxon>Araneoidea</taxon>
        <taxon>Nephilidae</taxon>
        <taxon>Trichonephila</taxon>
    </lineage>
</organism>
<reference evidence="4" key="1">
    <citation type="submission" date="2020-07" db="EMBL/GenBank/DDBJ databases">
        <title>Multicomponent nature underlies the extraordinary mechanical properties of spider dragline silk.</title>
        <authorList>
            <person name="Kono N."/>
            <person name="Nakamura H."/>
            <person name="Mori M."/>
            <person name="Yoshida Y."/>
            <person name="Ohtoshi R."/>
            <person name="Malay A.D."/>
            <person name="Moran D.A.P."/>
            <person name="Tomita M."/>
            <person name="Numata K."/>
            <person name="Arakawa K."/>
        </authorList>
    </citation>
    <scope>NUCLEOTIDE SEQUENCE</scope>
</reference>
<dbReference type="PANTHER" id="PTHR46805">
    <property type="entry name" value="FORKHEAD BOX PROTEIN J1"/>
    <property type="match status" value="1"/>
</dbReference>
<dbReference type="Pfam" id="PF00250">
    <property type="entry name" value="Forkhead"/>
    <property type="match status" value="1"/>
</dbReference>
<dbReference type="PROSITE" id="PS00657">
    <property type="entry name" value="FORK_HEAD_1"/>
    <property type="match status" value="1"/>
</dbReference>
<name>A0A8X6KW53_TRICU</name>
<dbReference type="GO" id="GO:0005634">
    <property type="term" value="C:nucleus"/>
    <property type="evidence" value="ECO:0007669"/>
    <property type="project" value="UniProtKB-SubCell"/>
</dbReference>
<dbReference type="AlphaFoldDB" id="A0A8X6KW53"/>
<comment type="caution">
    <text evidence="4">The sequence shown here is derived from an EMBL/GenBank/DDBJ whole genome shotgun (WGS) entry which is preliminary data.</text>
</comment>
<keyword evidence="1 2" id="KW-0238">DNA-binding</keyword>
<accession>A0A8X6KW53</accession>
<feature type="DNA-binding region" description="Fork-head" evidence="2">
    <location>
        <begin position="107"/>
        <end position="154"/>
    </location>
</feature>
<dbReference type="PANTHER" id="PTHR46805:SF1">
    <property type="entry name" value="FORKHEAD BOX PROTEIN J1"/>
    <property type="match status" value="1"/>
</dbReference>
<evidence type="ECO:0000256" key="2">
    <source>
        <dbReference type="PROSITE-ProRule" id="PRU00089"/>
    </source>
</evidence>
<dbReference type="InterPro" id="IPR001766">
    <property type="entry name" value="Fork_head_dom"/>
</dbReference>
<dbReference type="GO" id="GO:0000981">
    <property type="term" value="F:DNA-binding transcription factor activity, RNA polymerase II-specific"/>
    <property type="evidence" value="ECO:0007669"/>
    <property type="project" value="TreeGrafter"/>
</dbReference>
<protein>
    <submittedName>
        <fullName evidence="4">Forkhead box protein J1-B</fullName>
    </submittedName>
</protein>
<evidence type="ECO:0000256" key="1">
    <source>
        <dbReference type="ARBA" id="ARBA00023125"/>
    </source>
</evidence>
<evidence type="ECO:0000313" key="5">
    <source>
        <dbReference type="Proteomes" id="UP000887116"/>
    </source>
</evidence>
<comment type="subcellular location">
    <subcellularLocation>
        <location evidence="2">Nucleus</location>
    </subcellularLocation>
</comment>
<dbReference type="InterPro" id="IPR018122">
    <property type="entry name" value="TF_fork_head_CS_1"/>
</dbReference>
<proteinExistence type="predicted"/>
<dbReference type="SMART" id="SM00339">
    <property type="entry name" value="FH"/>
    <property type="match status" value="1"/>
</dbReference>
<evidence type="ECO:0000313" key="4">
    <source>
        <dbReference type="EMBL" id="GFQ88760.1"/>
    </source>
</evidence>
<gene>
    <name evidence="4" type="primary">foxj1b</name>
    <name evidence="4" type="ORF">TNCT_225361</name>
</gene>
<evidence type="ECO:0000259" key="3">
    <source>
        <dbReference type="PROSITE" id="PS50039"/>
    </source>
</evidence>
<dbReference type="PROSITE" id="PS50039">
    <property type="entry name" value="FORK_HEAD_3"/>
    <property type="match status" value="1"/>
</dbReference>
<feature type="domain" description="Fork-head" evidence="3">
    <location>
        <begin position="107"/>
        <end position="154"/>
    </location>
</feature>
<keyword evidence="2" id="KW-0539">Nucleus</keyword>
<dbReference type="OrthoDB" id="691130at2759"/>
<sequence>MPIVSKDEMALRFHQNWREQNPEVDDSGAVDDCLTDLNWLQNLNIMTKFGTPTPETPPASPVPSPESKGLLFSCGAVERVSKGTKVPFCSKPPAVEDVDYKTNGTVKPPYSYATLICMAMKANKNKMTLSAIYKWIKENFMYYRNADPSWQVSVYCIVCCLNCNYKGKIVYDVWYIPNCFVVGVMQVRSIIYLSDLDILAF</sequence>
<dbReference type="InterPro" id="IPR047513">
    <property type="entry name" value="FOXJ1"/>
</dbReference>
<dbReference type="InterPro" id="IPR036388">
    <property type="entry name" value="WH-like_DNA-bd_sf"/>
</dbReference>
<dbReference type="EMBL" id="BMAO01023442">
    <property type="protein sequence ID" value="GFQ88760.1"/>
    <property type="molecule type" value="Genomic_DNA"/>
</dbReference>
<dbReference type="GO" id="GO:0000978">
    <property type="term" value="F:RNA polymerase II cis-regulatory region sequence-specific DNA binding"/>
    <property type="evidence" value="ECO:0007669"/>
    <property type="project" value="TreeGrafter"/>
</dbReference>
<dbReference type="Proteomes" id="UP000887116">
    <property type="component" value="Unassembled WGS sequence"/>
</dbReference>
<dbReference type="SUPFAM" id="SSF46785">
    <property type="entry name" value="Winged helix' DNA-binding domain"/>
    <property type="match status" value="1"/>
</dbReference>
<dbReference type="InterPro" id="IPR036390">
    <property type="entry name" value="WH_DNA-bd_sf"/>
</dbReference>
<keyword evidence="5" id="KW-1185">Reference proteome</keyword>
<dbReference type="Gene3D" id="1.10.10.10">
    <property type="entry name" value="Winged helix-like DNA-binding domain superfamily/Winged helix DNA-binding domain"/>
    <property type="match status" value="1"/>
</dbReference>
<dbReference type="PRINTS" id="PR00053">
    <property type="entry name" value="FORKHEAD"/>
</dbReference>